<protein>
    <submittedName>
        <fullName evidence="1">Uncharacterized protein</fullName>
    </submittedName>
</protein>
<accession>A0A3M7QS21</accession>
<gene>
    <name evidence="1" type="ORF">BpHYR1_035936</name>
</gene>
<proteinExistence type="predicted"/>
<evidence type="ECO:0000313" key="1">
    <source>
        <dbReference type="EMBL" id="RNA14009.1"/>
    </source>
</evidence>
<reference evidence="1 2" key="1">
    <citation type="journal article" date="2018" name="Sci. Rep.">
        <title>Genomic signatures of local adaptation to the degree of environmental predictability in rotifers.</title>
        <authorList>
            <person name="Franch-Gras L."/>
            <person name="Hahn C."/>
            <person name="Garcia-Roger E.M."/>
            <person name="Carmona M.J."/>
            <person name="Serra M."/>
            <person name="Gomez A."/>
        </authorList>
    </citation>
    <scope>NUCLEOTIDE SEQUENCE [LARGE SCALE GENOMIC DNA]</scope>
    <source>
        <strain evidence="1">HYR1</strain>
    </source>
</reference>
<dbReference type="Proteomes" id="UP000276133">
    <property type="component" value="Unassembled WGS sequence"/>
</dbReference>
<keyword evidence="2" id="KW-1185">Reference proteome</keyword>
<comment type="caution">
    <text evidence="1">The sequence shown here is derived from an EMBL/GenBank/DDBJ whole genome shotgun (WGS) entry which is preliminary data.</text>
</comment>
<name>A0A3M7QS21_BRAPC</name>
<dbReference type="EMBL" id="REGN01005278">
    <property type="protein sequence ID" value="RNA14009.1"/>
    <property type="molecule type" value="Genomic_DNA"/>
</dbReference>
<sequence>MLNYSLLVGVDDKQLKTLVLVSELCKLSNYACKTLSQLILEKKKDTASTLVIRDEPRPSLLEHTQI</sequence>
<organism evidence="1 2">
    <name type="scientific">Brachionus plicatilis</name>
    <name type="common">Marine rotifer</name>
    <name type="synonym">Brachionus muelleri</name>
    <dbReference type="NCBI Taxonomy" id="10195"/>
    <lineage>
        <taxon>Eukaryota</taxon>
        <taxon>Metazoa</taxon>
        <taxon>Spiralia</taxon>
        <taxon>Gnathifera</taxon>
        <taxon>Rotifera</taxon>
        <taxon>Eurotatoria</taxon>
        <taxon>Monogononta</taxon>
        <taxon>Pseudotrocha</taxon>
        <taxon>Ploima</taxon>
        <taxon>Brachionidae</taxon>
        <taxon>Brachionus</taxon>
    </lineage>
</organism>
<dbReference type="AlphaFoldDB" id="A0A3M7QS21"/>
<evidence type="ECO:0000313" key="2">
    <source>
        <dbReference type="Proteomes" id="UP000276133"/>
    </source>
</evidence>